<dbReference type="PANTHER" id="PTHR43427">
    <property type="entry name" value="CHLORIDE CHANNEL PROTEIN CLC-E"/>
    <property type="match status" value="1"/>
</dbReference>
<dbReference type="PANTHER" id="PTHR43427:SF12">
    <property type="entry name" value="CHLORIDE TRANSPORTER"/>
    <property type="match status" value="1"/>
</dbReference>
<comment type="subcellular location">
    <subcellularLocation>
        <location evidence="1">Membrane</location>
        <topology evidence="1">Multi-pass membrane protein</topology>
    </subcellularLocation>
</comment>
<feature type="transmembrane region" description="Helical" evidence="5">
    <location>
        <begin position="173"/>
        <end position="191"/>
    </location>
</feature>
<feature type="transmembrane region" description="Helical" evidence="5">
    <location>
        <begin position="365"/>
        <end position="382"/>
    </location>
</feature>
<reference evidence="6 7" key="1">
    <citation type="submission" date="2019-10" db="EMBL/GenBank/DDBJ databases">
        <title>The Genome Sequence of Clostridium tarantellae Isolated from Fish Brain.</title>
        <authorList>
            <person name="Bano L."/>
            <person name="Kiel M."/>
            <person name="Sales G."/>
            <person name="Doxey A.C."/>
            <person name="Mansfield M.J."/>
            <person name="Schiavone M."/>
            <person name="Rossetto O."/>
            <person name="Pirazzini M."/>
            <person name="Dobrindt U."/>
            <person name="Montecucco C."/>
        </authorList>
    </citation>
    <scope>NUCLEOTIDE SEQUENCE [LARGE SCALE GENOMIC DNA]</scope>
    <source>
        <strain evidence="6 7">DSM 3997</strain>
    </source>
</reference>
<dbReference type="EMBL" id="WHJC01000289">
    <property type="protein sequence ID" value="MPQ44711.1"/>
    <property type="molecule type" value="Genomic_DNA"/>
</dbReference>
<dbReference type="AlphaFoldDB" id="A0A6I1MV39"/>
<keyword evidence="3 5" id="KW-1133">Transmembrane helix</keyword>
<organism evidence="6 7">
    <name type="scientific">Clostridium tarantellae</name>
    <dbReference type="NCBI Taxonomy" id="39493"/>
    <lineage>
        <taxon>Bacteria</taxon>
        <taxon>Bacillati</taxon>
        <taxon>Bacillota</taxon>
        <taxon>Clostridia</taxon>
        <taxon>Eubacteriales</taxon>
        <taxon>Clostridiaceae</taxon>
        <taxon>Clostridium</taxon>
    </lineage>
</organism>
<keyword evidence="4 5" id="KW-0472">Membrane</keyword>
<evidence type="ECO:0000256" key="1">
    <source>
        <dbReference type="ARBA" id="ARBA00004141"/>
    </source>
</evidence>
<dbReference type="InterPro" id="IPR014743">
    <property type="entry name" value="Cl-channel_core"/>
</dbReference>
<protein>
    <submittedName>
        <fullName evidence="6">Voltage-gated chloride channel protein</fullName>
    </submittedName>
</protein>
<evidence type="ECO:0000256" key="2">
    <source>
        <dbReference type="ARBA" id="ARBA00022692"/>
    </source>
</evidence>
<feature type="transmembrane region" description="Helical" evidence="5">
    <location>
        <begin position="247"/>
        <end position="265"/>
    </location>
</feature>
<dbReference type="PRINTS" id="PR00762">
    <property type="entry name" value="CLCHANNEL"/>
</dbReference>
<sequence>MKRKIILKLGLCASIIGIITGLIIALFLIGLEKATYFNQNYKWLIFILPFSGAIMTYAYEKYGKNSHKGNNIIIENINGSNEKIHFIMAPLVFIGTILAHLFGASVGREGTGVQIGGTIGSVISDKIKLHGVQKRILLISGVSAGFSSVFGTPLAGTLFALEVARIGNLTYEAFLPAIIAALVGDWVVKYIGVTHTHFIIPPSESFILSTVIKVIIMAICFGIVSKLFSLFTHWFKEILSKYLKKSYMKTIVGGLLMVIITLLIGNRLYNGLSLGLLSDAFNGNVSYYSFFIKLVLTTLCLGAGYQGGEVTPLFVIGSTLGCILGGFMGLPFAFSASLGLVAVFAGATKTPIASFMMGLELFGSNNMIFIMLVCVISVFISGKKGIYGAQIWGDL</sequence>
<accession>A0A6I1MV39</accession>
<feature type="transmembrane region" description="Helical" evidence="5">
    <location>
        <begin position="211"/>
        <end position="235"/>
    </location>
</feature>
<proteinExistence type="predicted"/>
<dbReference type="Pfam" id="PF00654">
    <property type="entry name" value="Voltage_CLC"/>
    <property type="match status" value="1"/>
</dbReference>
<dbReference type="OrthoDB" id="9767361at2"/>
<dbReference type="RefSeq" id="WP_152891404.1">
    <property type="nucleotide sequence ID" value="NZ_WHJC01000289.1"/>
</dbReference>
<evidence type="ECO:0000313" key="7">
    <source>
        <dbReference type="Proteomes" id="UP000430345"/>
    </source>
</evidence>
<dbReference type="InterPro" id="IPR050368">
    <property type="entry name" value="ClC-type_chloride_channel"/>
</dbReference>
<dbReference type="InterPro" id="IPR001807">
    <property type="entry name" value="ClC"/>
</dbReference>
<dbReference type="GO" id="GO:0015108">
    <property type="term" value="F:chloride transmembrane transporter activity"/>
    <property type="evidence" value="ECO:0007669"/>
    <property type="project" value="InterPro"/>
</dbReference>
<feature type="transmembrane region" description="Helical" evidence="5">
    <location>
        <begin position="136"/>
        <end position="161"/>
    </location>
</feature>
<feature type="transmembrane region" description="Helical" evidence="5">
    <location>
        <begin position="285"/>
        <end position="305"/>
    </location>
</feature>
<dbReference type="GO" id="GO:0016020">
    <property type="term" value="C:membrane"/>
    <property type="evidence" value="ECO:0007669"/>
    <property type="project" value="UniProtKB-SubCell"/>
</dbReference>
<feature type="transmembrane region" description="Helical" evidence="5">
    <location>
        <begin position="84"/>
        <end position="103"/>
    </location>
</feature>
<keyword evidence="2 5" id="KW-0812">Transmembrane</keyword>
<keyword evidence="7" id="KW-1185">Reference proteome</keyword>
<evidence type="ECO:0000256" key="4">
    <source>
        <dbReference type="ARBA" id="ARBA00023136"/>
    </source>
</evidence>
<dbReference type="Gene3D" id="1.10.3080.10">
    <property type="entry name" value="Clc chloride channel"/>
    <property type="match status" value="1"/>
</dbReference>
<feature type="transmembrane region" description="Helical" evidence="5">
    <location>
        <begin position="312"/>
        <end position="345"/>
    </location>
</feature>
<comment type="caution">
    <text evidence="6">The sequence shown here is derived from an EMBL/GenBank/DDBJ whole genome shotgun (WGS) entry which is preliminary data.</text>
</comment>
<name>A0A6I1MV39_9CLOT</name>
<evidence type="ECO:0000256" key="5">
    <source>
        <dbReference type="SAM" id="Phobius"/>
    </source>
</evidence>
<feature type="transmembrane region" description="Helical" evidence="5">
    <location>
        <begin position="41"/>
        <end position="59"/>
    </location>
</feature>
<feature type="transmembrane region" description="Helical" evidence="5">
    <location>
        <begin position="7"/>
        <end position="29"/>
    </location>
</feature>
<evidence type="ECO:0000256" key="3">
    <source>
        <dbReference type="ARBA" id="ARBA00022989"/>
    </source>
</evidence>
<evidence type="ECO:0000313" key="6">
    <source>
        <dbReference type="EMBL" id="MPQ44711.1"/>
    </source>
</evidence>
<dbReference type="Proteomes" id="UP000430345">
    <property type="component" value="Unassembled WGS sequence"/>
</dbReference>
<dbReference type="SUPFAM" id="SSF81340">
    <property type="entry name" value="Clc chloride channel"/>
    <property type="match status" value="1"/>
</dbReference>
<gene>
    <name evidence="6" type="ORF">GBZ86_13290</name>
</gene>